<name>A0AAE1AJ57_9GAST</name>
<evidence type="ECO:0000313" key="2">
    <source>
        <dbReference type="EMBL" id="KAK3788784.1"/>
    </source>
</evidence>
<keyword evidence="3" id="KW-1185">Reference proteome</keyword>
<dbReference type="EMBL" id="JAWDGP010001738">
    <property type="protein sequence ID" value="KAK3788784.1"/>
    <property type="molecule type" value="Genomic_DNA"/>
</dbReference>
<sequence>MVVLTPSRSRRYAPHPSQGQKIQSTRFQTTATAARARSEITERNQESNTNVAIGQSTHRLAAENVRFEVDQPSILSYMCYPHWMSTGGRFGGALTLIKKGRPDRRHIHRMLDCILKEPGCDKMGRIAHVLSSKIHPMREETRLIPSEMLSTFSSVAGVWYVAIREQPAWETMMREETRLIPGEMLSTFSSVAGVWYMAIREQPPWETMMLIRGFGALGLLVGNASEGTT</sequence>
<protein>
    <submittedName>
        <fullName evidence="2">Uncharacterized protein</fullName>
    </submittedName>
</protein>
<evidence type="ECO:0000313" key="3">
    <source>
        <dbReference type="Proteomes" id="UP001283361"/>
    </source>
</evidence>
<dbReference type="Proteomes" id="UP001283361">
    <property type="component" value="Unassembled WGS sequence"/>
</dbReference>
<feature type="region of interest" description="Disordered" evidence="1">
    <location>
        <begin position="1"/>
        <end position="23"/>
    </location>
</feature>
<proteinExistence type="predicted"/>
<gene>
    <name evidence="2" type="ORF">RRG08_029232</name>
</gene>
<organism evidence="2 3">
    <name type="scientific">Elysia crispata</name>
    <name type="common">lettuce slug</name>
    <dbReference type="NCBI Taxonomy" id="231223"/>
    <lineage>
        <taxon>Eukaryota</taxon>
        <taxon>Metazoa</taxon>
        <taxon>Spiralia</taxon>
        <taxon>Lophotrochozoa</taxon>
        <taxon>Mollusca</taxon>
        <taxon>Gastropoda</taxon>
        <taxon>Heterobranchia</taxon>
        <taxon>Euthyneura</taxon>
        <taxon>Panpulmonata</taxon>
        <taxon>Sacoglossa</taxon>
        <taxon>Placobranchoidea</taxon>
        <taxon>Plakobranchidae</taxon>
        <taxon>Elysia</taxon>
    </lineage>
</organism>
<dbReference type="AlphaFoldDB" id="A0AAE1AJ57"/>
<comment type="caution">
    <text evidence="2">The sequence shown here is derived from an EMBL/GenBank/DDBJ whole genome shotgun (WGS) entry which is preliminary data.</text>
</comment>
<reference evidence="2" key="1">
    <citation type="journal article" date="2023" name="G3 (Bethesda)">
        <title>A reference genome for the long-term kleptoplast-retaining sea slug Elysia crispata morphotype clarki.</title>
        <authorList>
            <person name="Eastman K.E."/>
            <person name="Pendleton A.L."/>
            <person name="Shaikh M.A."/>
            <person name="Suttiyut T."/>
            <person name="Ogas R."/>
            <person name="Tomko P."/>
            <person name="Gavelis G."/>
            <person name="Widhalm J.R."/>
            <person name="Wisecaver J.H."/>
        </authorList>
    </citation>
    <scope>NUCLEOTIDE SEQUENCE</scope>
    <source>
        <strain evidence="2">ECLA1</strain>
    </source>
</reference>
<evidence type="ECO:0000256" key="1">
    <source>
        <dbReference type="SAM" id="MobiDB-lite"/>
    </source>
</evidence>
<accession>A0AAE1AJ57</accession>